<keyword evidence="2" id="KW-0472">Membrane</keyword>
<gene>
    <name evidence="4" type="ORF">M3P05_01800</name>
</gene>
<feature type="compositionally biased region" description="Basic and acidic residues" evidence="1">
    <location>
        <begin position="847"/>
        <end position="858"/>
    </location>
</feature>
<dbReference type="Gene3D" id="3.10.350.10">
    <property type="entry name" value="LysM domain"/>
    <property type="match status" value="1"/>
</dbReference>
<feature type="region of interest" description="Disordered" evidence="1">
    <location>
        <begin position="843"/>
        <end position="862"/>
    </location>
</feature>
<feature type="compositionally biased region" description="Basic and acidic residues" evidence="1">
    <location>
        <begin position="424"/>
        <end position="433"/>
    </location>
</feature>
<feature type="region of interest" description="Disordered" evidence="1">
    <location>
        <begin position="794"/>
        <end position="815"/>
    </location>
</feature>
<feature type="region of interest" description="Disordered" evidence="1">
    <location>
        <begin position="946"/>
        <end position="973"/>
    </location>
</feature>
<feature type="compositionally biased region" description="Basic and acidic residues" evidence="1">
    <location>
        <begin position="951"/>
        <end position="970"/>
    </location>
</feature>
<sequence length="1053" mass="114396">MAGSGDNNRDRGYMLRKLVAAMAVAGAVGTTAVPGIAYGLGLGEIRLNSSLNQPLNARIDLVEIRELSEIEILPNLATRADFERAEVARPYFLSTLRFKTVADEKGKLYIQVSSDKPVIEPFLNFLVEVHWPNGRLLREYTLLLDPPSFSSEVFDAAKSEPKPDPIEQVTEESVTVVDELPVEAVPEQAVDLDIDAQEEPAVEAELDELVEPEELPVVEELTEKSVETVADSSVDTEGEKATGRIISLTDYMKESGMNKQPDAVAPVTVPDVPVLTNESLQKSGSDGSYVVKKGDTLYDVALRTRPGRDVSVNRMMMALQGRNPGAFINGNVNLLRAGAALQIPDRETIDTIGTSTANQFIARQNREWRDGRVNTGRKVQLDATRKTEVEPVQRGTIEDDHLNIVSLGAEEQSADGADQGAGDAEGRRTRELESQMSIKQEQLATLSRENAELNDRLRDLEEQIESLEKLVSLKSDQLAALQTMEELEQEQLTGKEPAPKPAPSDVVDETVDYNYSDGSEPSSPEVAVPQESTGKETEGAAKPESGLIDRLLGNPVNLAGIGGAILLLTGAVLIIRRRKQQQEMDDDDDIIPDILKDYDDNSEEQSEQELETEAEAEAETASEEADKSKLPEAENITDAELEQLDESLEKGPNAAAEPEPEMQVEPVPVKASATDEADVISEADIYIAYSRFLQAADLLKGAIASSPERTDFRLKYLEVLVEMQDADEFQVQEQTLQETGDEQAISRAADLRQRFPASAFKSTVDEEAPAASAEDVEAIELSPEIADLDVELSGDESVEAESGPETGSDSETADSIEGLDFDLNDLEIADETPAADETVELGSLELETDKEPEAKEETLPELEDLELDASFGIDTSELEAVDTKPEAAAEEKAQDDDGAIDLSADFGSELAELDDELANISSDMNLDVEDLESALDADDQALMAEFEEQEPEPKEKPAAEESKSVAEESKPAAINLETLTADLDTSALDLDGADDDFSFLEDNDEASTKLDLARAYMEMGDADGAKGILEEVLNEGSDAQKKEAQELIDKLGS</sequence>
<feature type="region of interest" description="Disordered" evidence="1">
    <location>
        <begin position="600"/>
        <end position="634"/>
    </location>
</feature>
<comment type="caution">
    <text evidence="4">The sequence shown here is derived from an EMBL/GenBank/DDBJ whole genome shotgun (WGS) entry which is preliminary data.</text>
</comment>
<dbReference type="InterPro" id="IPR038440">
    <property type="entry name" value="FimV_C_sf"/>
</dbReference>
<keyword evidence="2" id="KW-0812">Transmembrane</keyword>
<dbReference type="Proteomes" id="UP001203338">
    <property type="component" value="Unassembled WGS sequence"/>
</dbReference>
<dbReference type="Pfam" id="PF25800">
    <property type="entry name" value="FimV_N"/>
    <property type="match status" value="1"/>
</dbReference>
<feature type="compositionally biased region" description="Low complexity" evidence="1">
    <location>
        <begin position="654"/>
        <end position="668"/>
    </location>
</feature>
<dbReference type="NCBIfam" id="TIGR03504">
    <property type="entry name" value="FimV_Cterm"/>
    <property type="match status" value="1"/>
</dbReference>
<dbReference type="Gene3D" id="1.20.58.2200">
    <property type="match status" value="1"/>
</dbReference>
<dbReference type="NCBIfam" id="TIGR03505">
    <property type="entry name" value="FimV_core"/>
    <property type="match status" value="1"/>
</dbReference>
<feature type="compositionally biased region" description="Basic and acidic residues" evidence="1">
    <location>
        <begin position="881"/>
        <end position="892"/>
    </location>
</feature>
<dbReference type="InterPro" id="IPR036779">
    <property type="entry name" value="LysM_dom_sf"/>
</dbReference>
<dbReference type="EMBL" id="JAMFLX010000002">
    <property type="protein sequence ID" value="MCL6268687.1"/>
    <property type="molecule type" value="Genomic_DNA"/>
</dbReference>
<dbReference type="InterPro" id="IPR020011">
    <property type="entry name" value="FimV_C"/>
</dbReference>
<keyword evidence="2" id="KW-1133">Transmembrane helix</keyword>
<feature type="region of interest" description="Disordered" evidence="1">
    <location>
        <begin position="649"/>
        <end position="668"/>
    </location>
</feature>
<feature type="region of interest" description="Disordered" evidence="1">
    <location>
        <begin position="486"/>
        <end position="542"/>
    </location>
</feature>
<evidence type="ECO:0000256" key="1">
    <source>
        <dbReference type="SAM" id="MobiDB-lite"/>
    </source>
</evidence>
<dbReference type="PROSITE" id="PS51782">
    <property type="entry name" value="LYSM"/>
    <property type="match status" value="1"/>
</dbReference>
<evidence type="ECO:0000259" key="3">
    <source>
        <dbReference type="PROSITE" id="PS51782"/>
    </source>
</evidence>
<feature type="region of interest" description="Disordered" evidence="1">
    <location>
        <begin position="877"/>
        <end position="898"/>
    </location>
</feature>
<evidence type="ECO:0000256" key="2">
    <source>
        <dbReference type="SAM" id="Phobius"/>
    </source>
</evidence>
<evidence type="ECO:0000313" key="5">
    <source>
        <dbReference type="Proteomes" id="UP001203338"/>
    </source>
</evidence>
<keyword evidence="5" id="KW-1185">Reference proteome</keyword>
<dbReference type="InterPro" id="IPR018392">
    <property type="entry name" value="LysM"/>
</dbReference>
<accession>A0ABT0PD64</accession>
<reference evidence="4 5" key="1">
    <citation type="submission" date="2022-05" db="EMBL/GenBank/DDBJ databases">
        <authorList>
            <person name="Park J.-S."/>
        </authorList>
    </citation>
    <scope>NUCLEOTIDE SEQUENCE [LARGE SCALE GENOMIC DNA]</scope>
    <source>
        <strain evidence="4 5">2012CJ34-2</strain>
    </source>
</reference>
<name>A0ABT0PD64_9GAMM</name>
<protein>
    <recommendedName>
        <fullName evidence="3">LysM domain-containing protein</fullName>
    </recommendedName>
</protein>
<feature type="transmembrane region" description="Helical" evidence="2">
    <location>
        <begin position="18"/>
        <end position="40"/>
    </location>
</feature>
<feature type="domain" description="LysM" evidence="3">
    <location>
        <begin position="287"/>
        <end position="343"/>
    </location>
</feature>
<dbReference type="RefSeq" id="WP_249697523.1">
    <property type="nucleotide sequence ID" value="NZ_JAMFLX010000002.1"/>
</dbReference>
<dbReference type="InterPro" id="IPR020012">
    <property type="entry name" value="LysM_FimV"/>
</dbReference>
<dbReference type="CDD" id="cd00118">
    <property type="entry name" value="LysM"/>
    <property type="match status" value="1"/>
</dbReference>
<feature type="region of interest" description="Disordered" evidence="1">
    <location>
        <begin position="409"/>
        <end position="435"/>
    </location>
</feature>
<dbReference type="InterPro" id="IPR057840">
    <property type="entry name" value="FimV_N"/>
</dbReference>
<proteinExistence type="predicted"/>
<feature type="compositionally biased region" description="Acidic residues" evidence="1">
    <location>
        <begin position="600"/>
        <end position="623"/>
    </location>
</feature>
<organism evidence="4 5">
    <name type="scientific">Parendozoicomonas callyspongiae</name>
    <dbReference type="NCBI Taxonomy" id="2942213"/>
    <lineage>
        <taxon>Bacteria</taxon>
        <taxon>Pseudomonadati</taxon>
        <taxon>Pseudomonadota</taxon>
        <taxon>Gammaproteobacteria</taxon>
        <taxon>Oceanospirillales</taxon>
        <taxon>Endozoicomonadaceae</taxon>
        <taxon>Parendozoicomonas</taxon>
    </lineage>
</organism>
<evidence type="ECO:0000313" key="4">
    <source>
        <dbReference type="EMBL" id="MCL6268687.1"/>
    </source>
</evidence>